<proteinExistence type="predicted"/>
<feature type="non-terminal residue" evidence="2">
    <location>
        <position position="327"/>
    </location>
</feature>
<feature type="non-terminal residue" evidence="2">
    <location>
        <position position="1"/>
    </location>
</feature>
<dbReference type="Pfam" id="PF15279">
    <property type="entry name" value="SOBP"/>
    <property type="match status" value="1"/>
</dbReference>
<dbReference type="EMBL" id="KB737755">
    <property type="protein sequence ID" value="ENN82936.1"/>
    <property type="molecule type" value="Genomic_DNA"/>
</dbReference>
<feature type="compositionally biased region" description="Polar residues" evidence="1">
    <location>
        <begin position="116"/>
        <end position="147"/>
    </location>
</feature>
<feature type="region of interest" description="Disordered" evidence="1">
    <location>
        <begin position="116"/>
        <end position="150"/>
    </location>
</feature>
<sequence>GCGWCGKSVDENSSVISSSAVFCSELCFSQSRRASFKRNKTCDWCRLARHTVSYVDCQDNAAQLQFCSEKCLNQYKMNIFCRETQAHLELHPHLHGAESTSSGLITPDLWLKNCTSPSSNNRSSPVLSPIGTNPSSQSSPRNLTVNSKPEHVPLISVAPSSKLLANDVKRNRTKVSKRFKKSCPSTITSLGAATSFNDIPQDLRVRQTPPLDEVPVEEYAFKSSPKDDAKQVRSSLEENIDSQKNDEIPPCEKTYSQKTYWTTSGTYSQSSWIRSGKARIPQSGLLAQRSTTVTADLSLRIQSKKKTWTTCDDQFLHKRHREPWTRF</sequence>
<gene>
    <name evidence="2" type="ORF">YQE_00700</name>
</gene>
<reference evidence="2" key="1">
    <citation type="journal article" date="2013" name="Genome Biol.">
        <title>Draft genome of the mountain pine beetle, Dendroctonus ponderosae Hopkins, a major forest pest.</title>
        <authorList>
            <person name="Keeling C.I."/>
            <person name="Yuen M.M."/>
            <person name="Liao N.Y."/>
            <person name="Docking T.R."/>
            <person name="Chan S.K."/>
            <person name="Taylor G.A."/>
            <person name="Palmquist D.L."/>
            <person name="Jackman S.D."/>
            <person name="Nguyen A."/>
            <person name="Li M."/>
            <person name="Henderson H."/>
            <person name="Janes J.K."/>
            <person name="Zhao Y."/>
            <person name="Pandoh P."/>
            <person name="Moore R."/>
            <person name="Sperling F.A."/>
            <person name="Huber D.P."/>
            <person name="Birol I."/>
            <person name="Jones S.J."/>
            <person name="Bohlmann J."/>
        </authorList>
    </citation>
    <scope>NUCLEOTIDE SEQUENCE</scope>
</reference>
<dbReference type="InterPro" id="IPR026092">
    <property type="entry name" value="RAI2/SOBP"/>
</dbReference>
<dbReference type="GO" id="GO:0005634">
    <property type="term" value="C:nucleus"/>
    <property type="evidence" value="ECO:0007669"/>
    <property type="project" value="TreeGrafter"/>
</dbReference>
<name>N6UQ90_DENPD</name>
<accession>N6UQ90</accession>
<evidence type="ECO:0000313" key="2">
    <source>
        <dbReference type="EMBL" id="ENN82936.1"/>
    </source>
</evidence>
<dbReference type="PANTHER" id="PTHR23186:SF4">
    <property type="entry name" value="GH22790P"/>
    <property type="match status" value="1"/>
</dbReference>
<dbReference type="GO" id="GO:0048513">
    <property type="term" value="P:animal organ development"/>
    <property type="evidence" value="ECO:0007669"/>
    <property type="project" value="TreeGrafter"/>
</dbReference>
<dbReference type="OrthoDB" id="6250723at2759"/>
<dbReference type="HOGENOM" id="CLU_073760_0_0_1"/>
<dbReference type="AlphaFoldDB" id="N6UQ90"/>
<dbReference type="PANTHER" id="PTHR23186">
    <property type="entry name" value="RETINOIC ACID-INDUCED PROTEIN 2"/>
    <property type="match status" value="1"/>
</dbReference>
<evidence type="ECO:0000256" key="1">
    <source>
        <dbReference type="SAM" id="MobiDB-lite"/>
    </source>
</evidence>
<protein>
    <submittedName>
        <fullName evidence="2">Uncharacterized protein</fullName>
    </submittedName>
</protein>
<organism evidence="2">
    <name type="scientific">Dendroctonus ponderosae</name>
    <name type="common">Mountain pine beetle</name>
    <dbReference type="NCBI Taxonomy" id="77166"/>
    <lineage>
        <taxon>Eukaryota</taxon>
        <taxon>Metazoa</taxon>
        <taxon>Ecdysozoa</taxon>
        <taxon>Arthropoda</taxon>
        <taxon>Hexapoda</taxon>
        <taxon>Insecta</taxon>
        <taxon>Pterygota</taxon>
        <taxon>Neoptera</taxon>
        <taxon>Endopterygota</taxon>
        <taxon>Coleoptera</taxon>
        <taxon>Polyphaga</taxon>
        <taxon>Cucujiformia</taxon>
        <taxon>Curculionidae</taxon>
        <taxon>Scolytinae</taxon>
        <taxon>Dendroctonus</taxon>
    </lineage>
</organism>